<feature type="domain" description="Catalase core" evidence="1">
    <location>
        <begin position="3"/>
        <end position="58"/>
    </location>
</feature>
<dbReference type="Proteomes" id="UP001159659">
    <property type="component" value="Unassembled WGS sequence"/>
</dbReference>
<dbReference type="GO" id="GO:0020037">
    <property type="term" value="F:heme binding"/>
    <property type="evidence" value="ECO:0007669"/>
    <property type="project" value="InterPro"/>
</dbReference>
<proteinExistence type="predicted"/>
<accession>A0AAV0STE5</accession>
<evidence type="ECO:0000259" key="1">
    <source>
        <dbReference type="Pfam" id="PF00199"/>
    </source>
</evidence>
<gene>
    <name evidence="2" type="ORF">PFR002_LOCUS600</name>
</gene>
<name>A0AAV0STE5_9STRA</name>
<protein>
    <recommendedName>
        <fullName evidence="1">Catalase core domain-containing protein</fullName>
    </recommendedName>
</protein>
<dbReference type="EMBL" id="CANTFK010000054">
    <property type="protein sequence ID" value="CAI5705453.1"/>
    <property type="molecule type" value="Genomic_DNA"/>
</dbReference>
<evidence type="ECO:0000313" key="3">
    <source>
        <dbReference type="Proteomes" id="UP001159659"/>
    </source>
</evidence>
<sequence>MPADEGAFLAGADPTSPIKTCFEAIEGSEFPSWTLCIQTMTPEQAKQYKLIAIDVKGTANNQSRSRSVLIEAKLPKNATYQTLLTSVQAPCNIVLPHIRDCLDIPS</sequence>
<organism evidence="2 3">
    <name type="scientific">Peronospora farinosa</name>
    <dbReference type="NCBI Taxonomy" id="134698"/>
    <lineage>
        <taxon>Eukaryota</taxon>
        <taxon>Sar</taxon>
        <taxon>Stramenopiles</taxon>
        <taxon>Oomycota</taxon>
        <taxon>Peronosporomycetes</taxon>
        <taxon>Peronosporales</taxon>
        <taxon>Peronosporaceae</taxon>
        <taxon>Peronospora</taxon>
    </lineage>
</organism>
<dbReference type="InterPro" id="IPR020835">
    <property type="entry name" value="Catalase_sf"/>
</dbReference>
<dbReference type="Pfam" id="PF00199">
    <property type="entry name" value="Catalase"/>
    <property type="match status" value="1"/>
</dbReference>
<dbReference type="InterPro" id="IPR011614">
    <property type="entry name" value="Catalase_core"/>
</dbReference>
<reference evidence="2" key="1">
    <citation type="submission" date="2022-12" db="EMBL/GenBank/DDBJ databases">
        <authorList>
            <person name="Webb A."/>
        </authorList>
    </citation>
    <scope>NUCLEOTIDE SEQUENCE</scope>
    <source>
        <strain evidence="2">Pf2</strain>
    </source>
</reference>
<dbReference type="AlphaFoldDB" id="A0AAV0STE5"/>
<dbReference type="SUPFAM" id="SSF56634">
    <property type="entry name" value="Heme-dependent catalase-like"/>
    <property type="match status" value="1"/>
</dbReference>
<evidence type="ECO:0000313" key="2">
    <source>
        <dbReference type="EMBL" id="CAI5705453.1"/>
    </source>
</evidence>
<dbReference type="GO" id="GO:0004096">
    <property type="term" value="F:catalase activity"/>
    <property type="evidence" value="ECO:0007669"/>
    <property type="project" value="InterPro"/>
</dbReference>
<comment type="caution">
    <text evidence="2">The sequence shown here is derived from an EMBL/GenBank/DDBJ whole genome shotgun (WGS) entry which is preliminary data.</text>
</comment>
<dbReference type="Gene3D" id="2.40.180.10">
    <property type="entry name" value="Catalase core domain"/>
    <property type="match status" value="1"/>
</dbReference>